<proteinExistence type="predicted"/>
<accession>W6Q9U5</accession>
<sequence length="60" mass="6728">MASGLFRQIEDKTKVAADERAPSRLPPSSPPPSHYCGVLNLWHRNTFIHHRSTMLTQVGS</sequence>
<dbReference type="Proteomes" id="UP000030686">
    <property type="component" value="Unassembled WGS sequence"/>
</dbReference>
<keyword evidence="3" id="KW-1185">Reference proteome</keyword>
<name>W6Q9U5_PENRF</name>
<protein>
    <submittedName>
        <fullName evidence="2">Genomic scaffold, ProqFM164S02</fullName>
    </submittedName>
</protein>
<feature type="region of interest" description="Disordered" evidence="1">
    <location>
        <begin position="1"/>
        <end position="32"/>
    </location>
</feature>
<gene>
    <name evidence="2" type="ORF">PROQFM164_S02g002902</name>
</gene>
<reference evidence="2" key="1">
    <citation type="journal article" date="2014" name="Nat. Commun.">
        <title>Multiple recent horizontal transfers of a large genomic region in cheese making fungi.</title>
        <authorList>
            <person name="Cheeseman K."/>
            <person name="Ropars J."/>
            <person name="Renault P."/>
            <person name="Dupont J."/>
            <person name="Gouzy J."/>
            <person name="Branca A."/>
            <person name="Abraham A.L."/>
            <person name="Ceppi M."/>
            <person name="Conseiller E."/>
            <person name="Debuchy R."/>
            <person name="Malagnac F."/>
            <person name="Goarin A."/>
            <person name="Silar P."/>
            <person name="Lacoste S."/>
            <person name="Sallet E."/>
            <person name="Bensimon A."/>
            <person name="Giraud T."/>
            <person name="Brygoo Y."/>
        </authorList>
    </citation>
    <scope>NUCLEOTIDE SEQUENCE [LARGE SCALE GENOMIC DNA]</scope>
    <source>
        <strain evidence="2">FM164</strain>
    </source>
</reference>
<dbReference type="EMBL" id="HG792016">
    <property type="protein sequence ID" value="CDM32751.1"/>
    <property type="molecule type" value="Genomic_DNA"/>
</dbReference>
<feature type="compositionally biased region" description="Basic and acidic residues" evidence="1">
    <location>
        <begin position="8"/>
        <end position="22"/>
    </location>
</feature>
<dbReference type="AlphaFoldDB" id="W6Q9U5"/>
<evidence type="ECO:0000313" key="2">
    <source>
        <dbReference type="EMBL" id="CDM32751.1"/>
    </source>
</evidence>
<organism evidence="2 3">
    <name type="scientific">Penicillium roqueforti (strain FM164)</name>
    <dbReference type="NCBI Taxonomy" id="1365484"/>
    <lineage>
        <taxon>Eukaryota</taxon>
        <taxon>Fungi</taxon>
        <taxon>Dikarya</taxon>
        <taxon>Ascomycota</taxon>
        <taxon>Pezizomycotina</taxon>
        <taxon>Eurotiomycetes</taxon>
        <taxon>Eurotiomycetidae</taxon>
        <taxon>Eurotiales</taxon>
        <taxon>Aspergillaceae</taxon>
        <taxon>Penicillium</taxon>
    </lineage>
</organism>
<evidence type="ECO:0000313" key="3">
    <source>
        <dbReference type="Proteomes" id="UP000030686"/>
    </source>
</evidence>
<evidence type="ECO:0000256" key="1">
    <source>
        <dbReference type="SAM" id="MobiDB-lite"/>
    </source>
</evidence>